<dbReference type="AlphaFoldDB" id="A0A7C2M550"/>
<gene>
    <name evidence="2" type="ORF">ENO10_01720</name>
</gene>
<organism evidence="2">
    <name type="scientific">Salinimicrobium catena</name>
    <dbReference type="NCBI Taxonomy" id="390640"/>
    <lineage>
        <taxon>Bacteria</taxon>
        <taxon>Pseudomonadati</taxon>
        <taxon>Bacteroidota</taxon>
        <taxon>Flavobacteriia</taxon>
        <taxon>Flavobacteriales</taxon>
        <taxon>Flavobacteriaceae</taxon>
        <taxon>Salinimicrobium</taxon>
    </lineage>
</organism>
<proteinExistence type="predicted"/>
<accession>A0A7C2M550</accession>
<evidence type="ECO:0000313" key="2">
    <source>
        <dbReference type="EMBL" id="HER39918.1"/>
    </source>
</evidence>
<sequence length="135" mass="15492">MPKVSNWWGLLSIPILTWLLLSIIQKRKTKTNEKKTISKLEIYGFIGGSLFGIAMTILFLFNESNLSFYLLLLTSILALFIPIYKPEYYLGFILSMIYGFGGILPAVIGLFLIAIYAFEYCVIRKAFLKYHNQTC</sequence>
<evidence type="ECO:0000256" key="1">
    <source>
        <dbReference type="SAM" id="Phobius"/>
    </source>
</evidence>
<feature type="transmembrane region" description="Helical" evidence="1">
    <location>
        <begin position="96"/>
        <end position="118"/>
    </location>
</feature>
<name>A0A7C2M550_9FLAO</name>
<keyword evidence="1" id="KW-0472">Membrane</keyword>
<dbReference type="Proteomes" id="UP000885753">
    <property type="component" value="Unassembled WGS sequence"/>
</dbReference>
<comment type="caution">
    <text evidence="2">The sequence shown here is derived from an EMBL/GenBank/DDBJ whole genome shotgun (WGS) entry which is preliminary data.</text>
</comment>
<protein>
    <submittedName>
        <fullName evidence="2">Uncharacterized protein</fullName>
    </submittedName>
</protein>
<keyword evidence="1" id="KW-0812">Transmembrane</keyword>
<keyword evidence="1" id="KW-1133">Transmembrane helix</keyword>
<feature type="transmembrane region" description="Helical" evidence="1">
    <location>
        <begin position="40"/>
        <end position="60"/>
    </location>
</feature>
<dbReference type="EMBL" id="DSEE01000131">
    <property type="protein sequence ID" value="HER39918.1"/>
    <property type="molecule type" value="Genomic_DNA"/>
</dbReference>
<feature type="transmembrane region" description="Helical" evidence="1">
    <location>
        <begin position="66"/>
        <end position="84"/>
    </location>
</feature>
<reference evidence="2" key="1">
    <citation type="journal article" date="2020" name="mSystems">
        <title>Genome- and Community-Level Interaction Insights into Carbon Utilization and Element Cycling Functions of Hydrothermarchaeota in Hydrothermal Sediment.</title>
        <authorList>
            <person name="Zhou Z."/>
            <person name="Liu Y."/>
            <person name="Xu W."/>
            <person name="Pan J."/>
            <person name="Luo Z.H."/>
            <person name="Li M."/>
        </authorList>
    </citation>
    <scope>NUCLEOTIDE SEQUENCE [LARGE SCALE GENOMIC DNA]</scope>
    <source>
        <strain evidence="2">SpSt-1235</strain>
    </source>
</reference>
<feature type="transmembrane region" description="Helical" evidence="1">
    <location>
        <begin position="6"/>
        <end position="24"/>
    </location>
</feature>